<keyword evidence="4" id="KW-0539">Nucleus</keyword>
<evidence type="ECO:0000256" key="5">
    <source>
        <dbReference type="SAM" id="MobiDB-lite"/>
    </source>
</evidence>
<evidence type="ECO:0000256" key="1">
    <source>
        <dbReference type="ARBA" id="ARBA00004123"/>
    </source>
</evidence>
<accession>A0AAV2T6E7</accession>
<gene>
    <name evidence="6" type="ORF">CDAUBV1_LOCUS5557</name>
</gene>
<evidence type="ECO:0000256" key="3">
    <source>
        <dbReference type="ARBA" id="ARBA00023204"/>
    </source>
</evidence>
<dbReference type="GO" id="GO:0006303">
    <property type="term" value="P:double-strand break repair via nonhomologous end joining"/>
    <property type="evidence" value="ECO:0007669"/>
    <property type="project" value="UniProtKB-ARBA"/>
</dbReference>
<evidence type="ECO:0000256" key="2">
    <source>
        <dbReference type="ARBA" id="ARBA00022763"/>
    </source>
</evidence>
<name>A0AAV2T6E7_CALDB</name>
<comment type="caution">
    <text evidence="6">The sequence shown here is derived from an EMBL/GenBank/DDBJ whole genome shotgun (WGS) entry which is preliminary data.</text>
</comment>
<evidence type="ECO:0008006" key="8">
    <source>
        <dbReference type="Google" id="ProtNLM"/>
    </source>
</evidence>
<protein>
    <recommendedName>
        <fullName evidence="8">Non-homologous end-joining factor 1</fullName>
    </recommendedName>
</protein>
<sequence>MEIFPLDGLVVHLLDDSVQCQCTVCQTRQSVGGLTFILFADEIWTEHLPLEEAECRFKNLNPQMHFDHNTMLENIKCCLKDNKRITEYNRATNVFSVVFRFKVEDIVLSWRLETRRAPYSVVLSHLISPLSLALEESTRRQMLLLDRMLKIRSDSNLHGPQPFSSEVFEDSMNKSPGAFDFQLTSPCGMALSPHAQKLFSAATERLFSPKALPTRSKIRKSSTGTEDLETDSTTEDQRKDELQRKLAKAKTKRNKKSGILRN</sequence>
<evidence type="ECO:0000313" key="6">
    <source>
        <dbReference type="EMBL" id="CAL5132714.1"/>
    </source>
</evidence>
<proteinExistence type="predicted"/>
<feature type="compositionally biased region" description="Basic and acidic residues" evidence="5">
    <location>
        <begin position="235"/>
        <end position="244"/>
    </location>
</feature>
<dbReference type="AlphaFoldDB" id="A0AAV2T6E7"/>
<feature type="region of interest" description="Disordered" evidence="5">
    <location>
        <begin position="212"/>
        <end position="262"/>
    </location>
</feature>
<reference evidence="6" key="1">
    <citation type="submission" date="2024-06" db="EMBL/GenBank/DDBJ databases">
        <authorList>
            <person name="Liu X."/>
            <person name="Lenzi L."/>
            <person name="Haldenby T S."/>
            <person name="Uol C."/>
        </authorList>
    </citation>
    <scope>NUCLEOTIDE SEQUENCE</scope>
</reference>
<dbReference type="InterPro" id="IPR038051">
    <property type="entry name" value="XRCC4-like_N_sf"/>
</dbReference>
<dbReference type="Gene3D" id="2.170.210.10">
    <property type="entry name" value="DNA double-strand break repair and VJ recombination XRCC4, N-terminal"/>
    <property type="match status" value="1"/>
</dbReference>
<evidence type="ECO:0000256" key="4">
    <source>
        <dbReference type="ARBA" id="ARBA00023242"/>
    </source>
</evidence>
<keyword evidence="3" id="KW-0234">DNA repair</keyword>
<dbReference type="EMBL" id="CAXLJL010000134">
    <property type="protein sequence ID" value="CAL5132714.1"/>
    <property type="molecule type" value="Genomic_DNA"/>
</dbReference>
<evidence type="ECO:0000313" key="7">
    <source>
        <dbReference type="Proteomes" id="UP001497525"/>
    </source>
</evidence>
<dbReference type="GO" id="GO:0005634">
    <property type="term" value="C:nucleus"/>
    <property type="evidence" value="ECO:0007669"/>
    <property type="project" value="UniProtKB-SubCell"/>
</dbReference>
<dbReference type="Proteomes" id="UP001497525">
    <property type="component" value="Unassembled WGS sequence"/>
</dbReference>
<organism evidence="6 7">
    <name type="scientific">Calicophoron daubneyi</name>
    <name type="common">Rumen fluke</name>
    <name type="synonym">Paramphistomum daubneyi</name>
    <dbReference type="NCBI Taxonomy" id="300641"/>
    <lineage>
        <taxon>Eukaryota</taxon>
        <taxon>Metazoa</taxon>
        <taxon>Spiralia</taxon>
        <taxon>Lophotrochozoa</taxon>
        <taxon>Platyhelminthes</taxon>
        <taxon>Trematoda</taxon>
        <taxon>Digenea</taxon>
        <taxon>Plagiorchiida</taxon>
        <taxon>Pronocephalata</taxon>
        <taxon>Paramphistomoidea</taxon>
        <taxon>Paramphistomidae</taxon>
        <taxon>Calicophoron</taxon>
    </lineage>
</organism>
<comment type="subcellular location">
    <subcellularLocation>
        <location evidence="1">Nucleus</location>
    </subcellularLocation>
</comment>
<keyword evidence="2" id="KW-0227">DNA damage</keyword>
<feature type="compositionally biased region" description="Basic residues" evidence="5">
    <location>
        <begin position="245"/>
        <end position="262"/>
    </location>
</feature>